<keyword evidence="2" id="KW-0238">DNA-binding</keyword>
<organism evidence="5 6">
    <name type="scientific">Tsuneonella suprasediminis</name>
    <dbReference type="NCBI Taxonomy" id="2306996"/>
    <lineage>
        <taxon>Bacteria</taxon>
        <taxon>Pseudomonadati</taxon>
        <taxon>Pseudomonadota</taxon>
        <taxon>Alphaproteobacteria</taxon>
        <taxon>Sphingomonadales</taxon>
        <taxon>Erythrobacteraceae</taxon>
        <taxon>Tsuneonella</taxon>
    </lineage>
</organism>
<dbReference type="InterPro" id="IPR002577">
    <property type="entry name" value="HTH_HxlR"/>
</dbReference>
<dbReference type="OrthoDB" id="9782219at2"/>
<dbReference type="PANTHER" id="PTHR33204:SF18">
    <property type="entry name" value="TRANSCRIPTIONAL REGULATORY PROTEIN"/>
    <property type="match status" value="1"/>
</dbReference>
<dbReference type="GO" id="GO:0003677">
    <property type="term" value="F:DNA binding"/>
    <property type="evidence" value="ECO:0007669"/>
    <property type="project" value="UniProtKB-KW"/>
</dbReference>
<evidence type="ECO:0000256" key="3">
    <source>
        <dbReference type="ARBA" id="ARBA00023163"/>
    </source>
</evidence>
<accession>A0A419R1X5</accession>
<protein>
    <submittedName>
        <fullName evidence="5">Transcriptional regulator</fullName>
    </submittedName>
</protein>
<dbReference type="PANTHER" id="PTHR33204">
    <property type="entry name" value="TRANSCRIPTIONAL REGULATOR, MARR FAMILY"/>
    <property type="match status" value="1"/>
</dbReference>
<dbReference type="AlphaFoldDB" id="A0A419R1X5"/>
<dbReference type="Pfam" id="PF01638">
    <property type="entry name" value="HxlR"/>
    <property type="match status" value="1"/>
</dbReference>
<evidence type="ECO:0000256" key="2">
    <source>
        <dbReference type="ARBA" id="ARBA00023125"/>
    </source>
</evidence>
<reference evidence="5 6" key="1">
    <citation type="submission" date="2018-09" db="EMBL/GenBank/DDBJ databases">
        <title>Altererythrobacter sp.Ery1 and Ery12, the genome sequencing of novel strains in genus Alterythrobacter.</title>
        <authorList>
            <person name="Cheng H."/>
            <person name="Wu Y.-H."/>
            <person name="Fang C."/>
            <person name="Xu X.-W."/>
        </authorList>
    </citation>
    <scope>NUCLEOTIDE SEQUENCE [LARGE SCALE GENOMIC DNA]</scope>
    <source>
        <strain evidence="5 6">Ery12</strain>
    </source>
</reference>
<dbReference type="Gene3D" id="1.10.10.10">
    <property type="entry name" value="Winged helix-like DNA-binding domain superfamily/Winged helix DNA-binding domain"/>
    <property type="match status" value="1"/>
</dbReference>
<dbReference type="Proteomes" id="UP000284322">
    <property type="component" value="Unassembled WGS sequence"/>
</dbReference>
<keyword evidence="1" id="KW-0805">Transcription regulation</keyword>
<evidence type="ECO:0000259" key="4">
    <source>
        <dbReference type="PROSITE" id="PS51118"/>
    </source>
</evidence>
<feature type="domain" description="HTH hxlR-type" evidence="4">
    <location>
        <begin position="15"/>
        <end position="112"/>
    </location>
</feature>
<evidence type="ECO:0000313" key="5">
    <source>
        <dbReference type="EMBL" id="RJX67966.1"/>
    </source>
</evidence>
<evidence type="ECO:0000256" key="1">
    <source>
        <dbReference type="ARBA" id="ARBA00023015"/>
    </source>
</evidence>
<dbReference type="EMBL" id="RAHJ01000018">
    <property type="protein sequence ID" value="RJX67966.1"/>
    <property type="molecule type" value="Genomic_DNA"/>
</dbReference>
<proteinExistence type="predicted"/>
<dbReference type="PROSITE" id="PS51118">
    <property type="entry name" value="HTH_HXLR"/>
    <property type="match status" value="1"/>
</dbReference>
<comment type="caution">
    <text evidence="5">The sequence shown here is derived from an EMBL/GenBank/DDBJ whole genome shotgun (WGS) entry which is preliminary data.</text>
</comment>
<evidence type="ECO:0000313" key="6">
    <source>
        <dbReference type="Proteomes" id="UP000284322"/>
    </source>
</evidence>
<gene>
    <name evidence="5" type="ORF">D6858_08455</name>
</gene>
<keyword evidence="6" id="KW-1185">Reference proteome</keyword>
<keyword evidence="3" id="KW-0804">Transcription</keyword>
<name>A0A419R1X5_9SPHN</name>
<dbReference type="InterPro" id="IPR036388">
    <property type="entry name" value="WH-like_DNA-bd_sf"/>
</dbReference>
<sequence length="183" mass="20373">MMGDIREPLHELTACGLPEALEVMGERWSFMILRASFNGLHHFEEFLSELGIARNILSNRLARLVSHGILDRQPCADDRRRIEYRLTAKGVDLLPAMIALRQWGQKYGTDVIENPVLVDEQDRLPIGPIAIVSHDGRRLTGKDLRFVAPEDLGKRADGTQATAADGFDRVRGAPNAPALKAVR</sequence>
<dbReference type="InterPro" id="IPR036390">
    <property type="entry name" value="WH_DNA-bd_sf"/>
</dbReference>
<dbReference type="SUPFAM" id="SSF46785">
    <property type="entry name" value="Winged helix' DNA-binding domain"/>
    <property type="match status" value="1"/>
</dbReference>